<feature type="non-terminal residue" evidence="2">
    <location>
        <position position="1"/>
    </location>
</feature>
<feature type="region of interest" description="Disordered" evidence="1">
    <location>
        <begin position="16"/>
        <end position="43"/>
    </location>
</feature>
<dbReference type="PANTHER" id="PTHR12287:SF20">
    <property type="entry name" value="EPIDERMAL GROWTH FACTOR RECEPTOR KINASE SUBSTRATE 8-LIKE PROTEIN 2"/>
    <property type="match status" value="1"/>
</dbReference>
<comment type="caution">
    <text evidence="2">The sequence shown here is derived from an EMBL/GenBank/DDBJ whole genome shotgun (WGS) entry which is preliminary data.</text>
</comment>
<accession>A0ABN9DBA0</accession>
<evidence type="ECO:0000256" key="1">
    <source>
        <dbReference type="SAM" id="MobiDB-lite"/>
    </source>
</evidence>
<name>A0ABN9DBA0_9NEOB</name>
<protein>
    <submittedName>
        <fullName evidence="2">Uncharacterized protein</fullName>
    </submittedName>
</protein>
<sequence>GYVPYNILDVVSTEESQIDGPYGKLGNKYREGNPRSPISPAFKLPSSYAGDKWGSEMAGWSTSQNTKEQLIHHMDEVNDELLKKITSHQPPKRNFVTQKAQQVHVPLTFQSEPEEVKAWLEAK</sequence>
<reference evidence="2" key="1">
    <citation type="submission" date="2023-05" db="EMBL/GenBank/DDBJ databases">
        <authorList>
            <person name="Stuckert A."/>
        </authorList>
    </citation>
    <scope>NUCLEOTIDE SEQUENCE</scope>
</reference>
<dbReference type="InterPro" id="IPR039801">
    <property type="entry name" value="EPS8-like"/>
</dbReference>
<dbReference type="Proteomes" id="UP001162483">
    <property type="component" value="Unassembled WGS sequence"/>
</dbReference>
<dbReference type="EMBL" id="CATNWA010014274">
    <property type="protein sequence ID" value="CAI9569864.1"/>
    <property type="molecule type" value="Genomic_DNA"/>
</dbReference>
<organism evidence="2 3">
    <name type="scientific">Staurois parvus</name>
    <dbReference type="NCBI Taxonomy" id="386267"/>
    <lineage>
        <taxon>Eukaryota</taxon>
        <taxon>Metazoa</taxon>
        <taxon>Chordata</taxon>
        <taxon>Craniata</taxon>
        <taxon>Vertebrata</taxon>
        <taxon>Euteleostomi</taxon>
        <taxon>Amphibia</taxon>
        <taxon>Batrachia</taxon>
        <taxon>Anura</taxon>
        <taxon>Neobatrachia</taxon>
        <taxon>Ranoidea</taxon>
        <taxon>Ranidae</taxon>
        <taxon>Staurois</taxon>
    </lineage>
</organism>
<gene>
    <name evidence="2" type="ORF">SPARVUS_LOCUS6992713</name>
</gene>
<evidence type="ECO:0000313" key="2">
    <source>
        <dbReference type="EMBL" id="CAI9569864.1"/>
    </source>
</evidence>
<proteinExistence type="predicted"/>
<feature type="non-terminal residue" evidence="2">
    <location>
        <position position="123"/>
    </location>
</feature>
<dbReference type="PANTHER" id="PTHR12287">
    <property type="entry name" value="EPIDERMAL GROWTH FACTOR RECEPTOR KINASE SUBSTRATE EPS8-RELATED PROTEIN"/>
    <property type="match status" value="1"/>
</dbReference>
<evidence type="ECO:0000313" key="3">
    <source>
        <dbReference type="Proteomes" id="UP001162483"/>
    </source>
</evidence>
<keyword evidence="3" id="KW-1185">Reference proteome</keyword>